<dbReference type="GO" id="GO:0016491">
    <property type="term" value="F:oxidoreductase activity"/>
    <property type="evidence" value="ECO:0007669"/>
    <property type="project" value="UniProtKB-KW"/>
</dbReference>
<dbReference type="GO" id="GO:0051539">
    <property type="term" value="F:4 iron, 4 sulfur cluster binding"/>
    <property type="evidence" value="ECO:0007669"/>
    <property type="project" value="UniProtKB-KW"/>
</dbReference>
<dbReference type="SUPFAM" id="SSF51905">
    <property type="entry name" value="FAD/NAD(P)-binding domain"/>
    <property type="match status" value="1"/>
</dbReference>
<dbReference type="PANTHER" id="PTHR43498">
    <property type="entry name" value="FERREDOXIN:COB-COM HETERODISULFIDE REDUCTASE SUBUNIT A"/>
    <property type="match status" value="1"/>
</dbReference>
<organism evidence="6 7">
    <name type="scientific">Paenibacillus hemerocallicola</name>
    <dbReference type="NCBI Taxonomy" id="1172614"/>
    <lineage>
        <taxon>Bacteria</taxon>
        <taxon>Bacillati</taxon>
        <taxon>Bacillota</taxon>
        <taxon>Bacilli</taxon>
        <taxon>Bacillales</taxon>
        <taxon>Paenibacillaceae</taxon>
        <taxon>Paenibacillus</taxon>
    </lineage>
</organism>
<dbReference type="InterPro" id="IPR036188">
    <property type="entry name" value="FAD/NAD-bd_sf"/>
</dbReference>
<protein>
    <submittedName>
        <fullName evidence="6">FAD-dependent oxidoreductase</fullName>
    </submittedName>
</protein>
<keyword evidence="5" id="KW-0411">Iron-sulfur</keyword>
<feature type="non-terminal residue" evidence="6">
    <location>
        <position position="74"/>
    </location>
</feature>
<comment type="caution">
    <text evidence="6">The sequence shown here is derived from an EMBL/GenBank/DDBJ whole genome shotgun (WGS) entry which is preliminary data.</text>
</comment>
<evidence type="ECO:0000256" key="2">
    <source>
        <dbReference type="ARBA" id="ARBA00022723"/>
    </source>
</evidence>
<sequence>MINFDRLKYASHTTPERHTGTTIDADLCIYGATSAGIAAAVQASRMGLSVAIAEFGSHLGGLTTGGLGATDIGN</sequence>
<evidence type="ECO:0000256" key="5">
    <source>
        <dbReference type="ARBA" id="ARBA00023014"/>
    </source>
</evidence>
<reference evidence="6 7" key="1">
    <citation type="submission" date="2019-05" db="EMBL/GenBank/DDBJ databases">
        <title>We sequenced the genome of Paenibacillus hemerocallicola KCTC 33185 for further insight into its adaptation and study the phylogeny of Paenibacillus.</title>
        <authorList>
            <person name="Narsing Rao M.P."/>
        </authorList>
    </citation>
    <scope>NUCLEOTIDE SEQUENCE [LARGE SCALE GENOMIC DNA]</scope>
    <source>
        <strain evidence="6 7">KCTC 33185</strain>
    </source>
</reference>
<gene>
    <name evidence="6" type="ORF">FE784_38675</name>
</gene>
<dbReference type="Pfam" id="PF12831">
    <property type="entry name" value="FAD_oxidored"/>
    <property type="match status" value="1"/>
</dbReference>
<keyword evidence="3" id="KW-0560">Oxidoreductase</keyword>
<dbReference type="PANTHER" id="PTHR43498:SF1">
    <property type="entry name" value="COB--COM HETERODISULFIDE REDUCTASE IRON-SULFUR SUBUNIT A"/>
    <property type="match status" value="1"/>
</dbReference>
<dbReference type="EMBL" id="VDCQ01000105">
    <property type="protein sequence ID" value="TNJ56914.1"/>
    <property type="molecule type" value="Genomic_DNA"/>
</dbReference>
<dbReference type="AlphaFoldDB" id="A0A5C4SVP1"/>
<dbReference type="Gene3D" id="3.50.50.60">
    <property type="entry name" value="FAD/NAD(P)-binding domain"/>
    <property type="match status" value="1"/>
</dbReference>
<keyword evidence="2" id="KW-0479">Metal-binding</keyword>
<evidence type="ECO:0000256" key="1">
    <source>
        <dbReference type="ARBA" id="ARBA00022485"/>
    </source>
</evidence>
<keyword evidence="4" id="KW-0408">Iron</keyword>
<dbReference type="RefSeq" id="WP_139607638.1">
    <property type="nucleotide sequence ID" value="NZ_VDCQ01000105.1"/>
</dbReference>
<evidence type="ECO:0000313" key="6">
    <source>
        <dbReference type="EMBL" id="TNJ56914.1"/>
    </source>
</evidence>
<evidence type="ECO:0000256" key="3">
    <source>
        <dbReference type="ARBA" id="ARBA00023002"/>
    </source>
</evidence>
<keyword evidence="1" id="KW-0004">4Fe-4S</keyword>
<dbReference type="Proteomes" id="UP000307943">
    <property type="component" value="Unassembled WGS sequence"/>
</dbReference>
<evidence type="ECO:0000256" key="4">
    <source>
        <dbReference type="ARBA" id="ARBA00023004"/>
    </source>
</evidence>
<name>A0A5C4SVP1_9BACL</name>
<proteinExistence type="predicted"/>
<accession>A0A5C4SVP1</accession>
<evidence type="ECO:0000313" key="7">
    <source>
        <dbReference type="Proteomes" id="UP000307943"/>
    </source>
</evidence>
<dbReference type="InterPro" id="IPR039650">
    <property type="entry name" value="HdrA-like"/>
</dbReference>
<dbReference type="GO" id="GO:0046872">
    <property type="term" value="F:metal ion binding"/>
    <property type="evidence" value="ECO:0007669"/>
    <property type="project" value="UniProtKB-KW"/>
</dbReference>
<keyword evidence="7" id="KW-1185">Reference proteome</keyword>